<dbReference type="RefSeq" id="WP_205491418.1">
    <property type="nucleotide sequence ID" value="NZ_JAFHKI010000150.1"/>
</dbReference>
<name>A0A9X0YBV2_9PSED</name>
<comment type="caution">
    <text evidence="1">The sequence shown here is derived from an EMBL/GenBank/DDBJ whole genome shotgun (WGS) entry which is preliminary data.</text>
</comment>
<dbReference type="AlphaFoldDB" id="A0A9X0YBV2"/>
<dbReference type="EMBL" id="JAFHKJ010000046">
    <property type="protein sequence ID" value="MBN2976545.1"/>
    <property type="molecule type" value="Genomic_DNA"/>
</dbReference>
<reference evidence="1 2" key="1">
    <citation type="journal article" date="2021" name="Int. J. Syst. Evol. Microbiol.">
        <title>Pseudomonas lactucae sp. nov., a pathogen causing bacterial rot of lettuce in Japan.</title>
        <authorList>
            <person name="Sawada H."/>
            <person name="Fujikawa T."/>
            <person name="Satou M."/>
        </authorList>
    </citation>
    <scope>NUCLEOTIDE SEQUENCE [LARGE SCALE GENOMIC DNA]</scope>
    <source>
        <strain evidence="1 2">MAFF 301381</strain>
    </source>
</reference>
<organism evidence="1 2">
    <name type="scientific">Pseudomonas lactucae</name>
    <dbReference type="NCBI Taxonomy" id="2813360"/>
    <lineage>
        <taxon>Bacteria</taxon>
        <taxon>Pseudomonadati</taxon>
        <taxon>Pseudomonadota</taxon>
        <taxon>Gammaproteobacteria</taxon>
        <taxon>Pseudomonadales</taxon>
        <taxon>Pseudomonadaceae</taxon>
        <taxon>Pseudomonas</taxon>
    </lineage>
</organism>
<sequence length="162" mass="17577">MSTNGDAPRCKADEELFSSDVHSVPASTEHPDYVHAYPPGVIKLTKDNFENGTLVCSKNIVSEYQHAAVTLVFNLSISVGGAPVELNYPSPNNDFTARYSRTANGHSQHFKIETGKISLCRPTDDNYTGTFKITLVNLADAGSKVVLENGKFNVTGFAAKHE</sequence>
<evidence type="ECO:0000313" key="1">
    <source>
        <dbReference type="EMBL" id="MBN2976545.1"/>
    </source>
</evidence>
<evidence type="ECO:0000313" key="2">
    <source>
        <dbReference type="Proteomes" id="UP001154860"/>
    </source>
</evidence>
<dbReference type="Proteomes" id="UP001154860">
    <property type="component" value="Unassembled WGS sequence"/>
</dbReference>
<keyword evidence="2" id="KW-1185">Reference proteome</keyword>
<accession>A0A9X0YBV2</accession>
<gene>
    <name evidence="1" type="ORF">JWR99_11475</name>
</gene>
<reference evidence="1 2" key="2">
    <citation type="journal article" date="2023" name="Plant Pathol.">
        <title>Dismantling and reorganizing Pseudomonas marginalis sensu#lato.</title>
        <authorList>
            <person name="Sawada H."/>
            <person name="Fujikawa T."/>
            <person name="Satou M."/>
        </authorList>
    </citation>
    <scope>NUCLEOTIDE SEQUENCE [LARGE SCALE GENOMIC DNA]</scope>
    <source>
        <strain evidence="1 2">MAFF 301381</strain>
    </source>
</reference>
<proteinExistence type="predicted"/>
<protein>
    <submittedName>
        <fullName evidence="1">Uncharacterized protein</fullName>
    </submittedName>
</protein>